<dbReference type="PANTHER" id="PTHR46268:SF6">
    <property type="entry name" value="UNIVERSAL STRESS PROTEIN UP12"/>
    <property type="match status" value="1"/>
</dbReference>
<dbReference type="Proteomes" id="UP000261082">
    <property type="component" value="Unassembled WGS sequence"/>
</dbReference>
<dbReference type="RefSeq" id="WP_117159294.1">
    <property type="nucleotide sequence ID" value="NZ_QVID01000001.1"/>
</dbReference>
<gene>
    <name evidence="3" type="ORF">DZ858_09400</name>
</gene>
<dbReference type="InterPro" id="IPR006015">
    <property type="entry name" value="Universal_stress_UspA"/>
</dbReference>
<dbReference type="InterPro" id="IPR006016">
    <property type="entry name" value="UspA"/>
</dbReference>
<name>A0A3E1QDM7_9FLAO</name>
<dbReference type="PANTHER" id="PTHR46268">
    <property type="entry name" value="STRESS RESPONSE PROTEIN NHAX"/>
    <property type="match status" value="1"/>
</dbReference>
<proteinExistence type="inferred from homology"/>
<keyword evidence="4" id="KW-1185">Reference proteome</keyword>
<dbReference type="Gene3D" id="3.40.50.620">
    <property type="entry name" value="HUPs"/>
    <property type="match status" value="2"/>
</dbReference>
<evidence type="ECO:0000256" key="1">
    <source>
        <dbReference type="ARBA" id="ARBA00008791"/>
    </source>
</evidence>
<dbReference type="InterPro" id="IPR014729">
    <property type="entry name" value="Rossmann-like_a/b/a_fold"/>
</dbReference>
<comment type="similarity">
    <text evidence="1">Belongs to the universal stress protein A family.</text>
</comment>
<reference evidence="3 4" key="1">
    <citation type="journal article" date="2007" name="Int. J. Syst. Evol. Microbiol.">
        <title>Marixanthomonas ophiurae gen. nov., sp. nov., a marine bacterium of the family Flavobacteriaceae isolated from a deep-sea brittle star.</title>
        <authorList>
            <person name="Romanenko L.A."/>
            <person name="Uchino M."/>
            <person name="Frolova G.M."/>
            <person name="Mikhailov V.V."/>
        </authorList>
    </citation>
    <scope>NUCLEOTIDE SEQUENCE [LARGE SCALE GENOMIC DNA]</scope>
    <source>
        <strain evidence="3 4">KMM 3046</strain>
    </source>
</reference>
<dbReference type="Pfam" id="PF00582">
    <property type="entry name" value="Usp"/>
    <property type="match status" value="2"/>
</dbReference>
<dbReference type="PRINTS" id="PR01438">
    <property type="entry name" value="UNVRSLSTRESS"/>
</dbReference>
<sequence length="278" mass="31490">MKKILVPTDFSKHADYALKAAATIAKKHNGELVVVHMLGLSEAVVNRDESREVMEALYYMKLAEKRFDEYLDKSFLEGIKVQTTVQNYEVFTELGMLAKDFNCNLIVMGSNGSTGWNEVFVGSNTEKVVRTSEIPVLVIKDDQVDFKIDKAVFASDFKDENLPAYYKAMKFFQVFDAEVKLLYVHLPAEQFKSTYEIEERIVNFLSKSKLDDAHTINNVVFQNSYTVESGIFNYSNKVKADVIAIPTHGRRGLAHFFSGSIGEDVVNHSKIPVITFKI</sequence>
<evidence type="ECO:0000313" key="4">
    <source>
        <dbReference type="Proteomes" id="UP000261082"/>
    </source>
</evidence>
<evidence type="ECO:0000259" key="2">
    <source>
        <dbReference type="Pfam" id="PF00582"/>
    </source>
</evidence>
<feature type="domain" description="UspA" evidence="2">
    <location>
        <begin position="1"/>
        <end position="140"/>
    </location>
</feature>
<dbReference type="AlphaFoldDB" id="A0A3E1QDM7"/>
<feature type="domain" description="UspA" evidence="2">
    <location>
        <begin position="149"/>
        <end position="276"/>
    </location>
</feature>
<dbReference type="EMBL" id="QVID01000001">
    <property type="protein sequence ID" value="RFN60235.1"/>
    <property type="molecule type" value="Genomic_DNA"/>
</dbReference>
<dbReference type="SUPFAM" id="SSF52402">
    <property type="entry name" value="Adenine nucleotide alpha hydrolases-like"/>
    <property type="match status" value="2"/>
</dbReference>
<dbReference type="CDD" id="cd00293">
    <property type="entry name" value="USP-like"/>
    <property type="match status" value="2"/>
</dbReference>
<comment type="caution">
    <text evidence="3">The sequence shown here is derived from an EMBL/GenBank/DDBJ whole genome shotgun (WGS) entry which is preliminary data.</text>
</comment>
<evidence type="ECO:0000313" key="3">
    <source>
        <dbReference type="EMBL" id="RFN60235.1"/>
    </source>
</evidence>
<protein>
    <submittedName>
        <fullName evidence="3">Universal stress protein</fullName>
    </submittedName>
</protein>
<organism evidence="3 4">
    <name type="scientific">Marixanthomonas ophiurae</name>
    <dbReference type="NCBI Taxonomy" id="387659"/>
    <lineage>
        <taxon>Bacteria</taxon>
        <taxon>Pseudomonadati</taxon>
        <taxon>Bacteroidota</taxon>
        <taxon>Flavobacteriia</taxon>
        <taxon>Flavobacteriales</taxon>
        <taxon>Flavobacteriaceae</taxon>
        <taxon>Marixanthomonas</taxon>
    </lineage>
</organism>
<accession>A0A3E1QDM7</accession>
<dbReference type="OrthoDB" id="9788959at2"/>